<feature type="chain" id="PRO_5020884552" description="Alginate export domain-containing protein" evidence="1">
    <location>
        <begin position="31"/>
        <end position="454"/>
    </location>
</feature>
<gene>
    <name evidence="2" type="ORF">EQU24_21185</name>
</gene>
<evidence type="ECO:0008006" key="4">
    <source>
        <dbReference type="Google" id="ProtNLM"/>
    </source>
</evidence>
<dbReference type="OrthoDB" id="5390782at2"/>
<protein>
    <recommendedName>
        <fullName evidence="4">Alginate export domain-containing protein</fullName>
    </recommendedName>
</protein>
<evidence type="ECO:0000313" key="3">
    <source>
        <dbReference type="Proteomes" id="UP000305881"/>
    </source>
</evidence>
<name>A0A4P9UUR8_METBY</name>
<sequence>MASYDLITRQFYPLSITLFGLLCFNSSAMAQQTEAIASDDAIQSAIEQELPYLDRDSKNYKTPLAGEGFRTEFLGEEIIVDPRDRTSVNAWMLGLQYNTPGPDDRDIFPIGSLYFWRQPEQSKLFYANIAGAYNDLFYGEQLPDWGDFQYALAFRNFTPPTAMSEAVDGRRVLDEEMYWGRLQWDIGLGYRTQVDPGYNDNIFMANLYFEPGFLYFSKGGEAADNLLAPRDTVELGSRLEVKYDGLKRNVLWLAHEGFAAGGNLVYGHRVNWRDWGLDGNQYRANDSRDHLRFDAYALGATGVPFIDSDRHRLLGSVHGGTGANLDRFSAQRIGGGVNPMGWDFASTAMPVLPGASVWEYYPEHYLIGNAEYRWEPIFFSYFSLHGTAGWLNPVRNIGGEFKRKETFYSAVGGRLATGFLGESMLVVDVTHNFNVLRDDERGGSDITFFVVKEF</sequence>
<accession>A0A4P9UUR8</accession>
<evidence type="ECO:0000256" key="1">
    <source>
        <dbReference type="SAM" id="SignalP"/>
    </source>
</evidence>
<reference evidence="3" key="1">
    <citation type="journal article" date="2019" name="J. Bacteriol.">
        <title>A Mutagenic Screen Identifies a TonB-Dependent Receptor Required for the Lanthanide Metal Switch in the Type I Methanotroph 'Methylotuvimicrobium buryatense' 5GB1C.</title>
        <authorList>
            <person name="Groom J.D."/>
            <person name="Ford S.M."/>
            <person name="Pesesky M.W."/>
            <person name="Lidstrom M.E."/>
        </authorList>
    </citation>
    <scope>NUCLEOTIDE SEQUENCE [LARGE SCALE GENOMIC DNA]</scope>
    <source>
        <strain evidence="3">5GB1C</strain>
    </source>
</reference>
<dbReference type="RefSeq" id="WP_026130273.1">
    <property type="nucleotide sequence ID" value="NZ_CP035467.1"/>
</dbReference>
<organism evidence="2 3">
    <name type="scientific">Methylotuvimicrobium buryatense</name>
    <name type="common">Methylomicrobium buryatense</name>
    <dbReference type="NCBI Taxonomy" id="95641"/>
    <lineage>
        <taxon>Bacteria</taxon>
        <taxon>Pseudomonadati</taxon>
        <taxon>Pseudomonadota</taxon>
        <taxon>Gammaproteobacteria</taxon>
        <taxon>Methylococcales</taxon>
        <taxon>Methylococcaceae</taxon>
        <taxon>Methylotuvimicrobium</taxon>
    </lineage>
</organism>
<keyword evidence="3" id="KW-1185">Reference proteome</keyword>
<feature type="signal peptide" evidence="1">
    <location>
        <begin position="1"/>
        <end position="30"/>
    </location>
</feature>
<dbReference type="KEGG" id="mbur:EQU24_21185"/>
<dbReference type="EMBL" id="CP035467">
    <property type="protein sequence ID" value="QCW84470.1"/>
    <property type="molecule type" value="Genomic_DNA"/>
</dbReference>
<dbReference type="STRING" id="675511.GCA_000341735_03189"/>
<evidence type="ECO:0000313" key="2">
    <source>
        <dbReference type="EMBL" id="QCW84470.1"/>
    </source>
</evidence>
<dbReference type="AlphaFoldDB" id="A0A4P9UUR8"/>
<dbReference type="Proteomes" id="UP000305881">
    <property type="component" value="Chromosome"/>
</dbReference>
<proteinExistence type="predicted"/>
<keyword evidence="1" id="KW-0732">Signal</keyword>